<proteinExistence type="predicted"/>
<name>A0A0A8YV67_ARUDO</name>
<dbReference type="AlphaFoldDB" id="A0A0A8YV67"/>
<feature type="transmembrane region" description="Helical" evidence="1">
    <location>
        <begin position="12"/>
        <end position="33"/>
    </location>
</feature>
<evidence type="ECO:0000256" key="1">
    <source>
        <dbReference type="SAM" id="Phobius"/>
    </source>
</evidence>
<accession>A0A0A8YV67</accession>
<organism evidence="2">
    <name type="scientific">Arundo donax</name>
    <name type="common">Giant reed</name>
    <name type="synonym">Donax arundinaceus</name>
    <dbReference type="NCBI Taxonomy" id="35708"/>
    <lineage>
        <taxon>Eukaryota</taxon>
        <taxon>Viridiplantae</taxon>
        <taxon>Streptophyta</taxon>
        <taxon>Embryophyta</taxon>
        <taxon>Tracheophyta</taxon>
        <taxon>Spermatophyta</taxon>
        <taxon>Magnoliopsida</taxon>
        <taxon>Liliopsida</taxon>
        <taxon>Poales</taxon>
        <taxon>Poaceae</taxon>
        <taxon>PACMAD clade</taxon>
        <taxon>Arundinoideae</taxon>
        <taxon>Arundineae</taxon>
        <taxon>Arundo</taxon>
    </lineage>
</organism>
<evidence type="ECO:0000313" key="2">
    <source>
        <dbReference type="EMBL" id="JAD30491.1"/>
    </source>
</evidence>
<reference evidence="2" key="1">
    <citation type="submission" date="2014-09" db="EMBL/GenBank/DDBJ databases">
        <authorList>
            <person name="Magalhaes I.L.F."/>
            <person name="Oliveira U."/>
            <person name="Santos F.R."/>
            <person name="Vidigal T.H.D.A."/>
            <person name="Brescovit A.D."/>
            <person name="Santos A.J."/>
        </authorList>
    </citation>
    <scope>NUCLEOTIDE SEQUENCE</scope>
    <source>
        <tissue evidence="2">Shoot tissue taken approximately 20 cm above the soil surface</tissue>
    </source>
</reference>
<keyword evidence="1" id="KW-1133">Transmembrane helix</keyword>
<protein>
    <submittedName>
        <fullName evidence="2">Uncharacterized protein</fullName>
    </submittedName>
</protein>
<sequence>MPVKHKNPKSRSTYLNVICMLSSWKLFYSFIIMTCKLLPQKSQNSIAIHVTFPRKFFLLSVNFS</sequence>
<reference evidence="2" key="2">
    <citation type="journal article" date="2015" name="Data Brief">
        <title>Shoot transcriptome of the giant reed, Arundo donax.</title>
        <authorList>
            <person name="Barrero R.A."/>
            <person name="Guerrero F.D."/>
            <person name="Moolhuijzen P."/>
            <person name="Goolsby J.A."/>
            <person name="Tidwell J."/>
            <person name="Bellgard S.E."/>
            <person name="Bellgard M.I."/>
        </authorList>
    </citation>
    <scope>NUCLEOTIDE SEQUENCE</scope>
    <source>
        <tissue evidence="2">Shoot tissue taken approximately 20 cm above the soil surface</tissue>
    </source>
</reference>
<keyword evidence="1" id="KW-0472">Membrane</keyword>
<keyword evidence="1" id="KW-0812">Transmembrane</keyword>
<dbReference type="EMBL" id="GBRH01267404">
    <property type="protein sequence ID" value="JAD30491.1"/>
    <property type="molecule type" value="Transcribed_RNA"/>
</dbReference>